<name>A0A8H3I081_9AGAM</name>
<accession>A0A8H3I081</accession>
<evidence type="ECO:0000313" key="3">
    <source>
        <dbReference type="EMBL" id="CAE7176654.1"/>
    </source>
</evidence>
<dbReference type="Proteomes" id="UP000663827">
    <property type="component" value="Unassembled WGS sequence"/>
</dbReference>
<dbReference type="InterPro" id="IPR010259">
    <property type="entry name" value="S8pro/Inhibitor_I9"/>
</dbReference>
<sequence>MSSPVPISWTGQNAIPNKYLVRLKDDADITSHLSWLEQNHSNSDDGSSKCQVLHKYSLIKGYAAILTGSVVENLTKRGDVKSITEDRKPDPLTF</sequence>
<reference evidence="3" key="1">
    <citation type="submission" date="2021-01" db="EMBL/GenBank/DDBJ databases">
        <authorList>
            <person name="Kaushik A."/>
        </authorList>
    </citation>
    <scope>NUCLEOTIDE SEQUENCE</scope>
    <source>
        <strain evidence="3">AG5</strain>
        <strain evidence="2">Type strain: AG8-Rh-89/</strain>
    </source>
</reference>
<dbReference type="AlphaFoldDB" id="A0A8H3I081"/>
<dbReference type="Proteomes" id="UP000663850">
    <property type="component" value="Unassembled WGS sequence"/>
</dbReference>
<proteinExistence type="predicted"/>
<dbReference type="Gene3D" id="3.30.70.80">
    <property type="entry name" value="Peptidase S8 propeptide/proteinase inhibitor I9"/>
    <property type="match status" value="1"/>
</dbReference>
<dbReference type="EMBL" id="CAJNJQ010002471">
    <property type="protein sequence ID" value="CAE7176654.1"/>
    <property type="molecule type" value="Genomic_DNA"/>
</dbReference>
<gene>
    <name evidence="2" type="ORF">RDB_LOCUS10264</name>
    <name evidence="3" type="ORF">RDB_LOCUS112497</name>
</gene>
<protein>
    <recommendedName>
        <fullName evidence="1">Inhibitor I9 domain-containing protein</fullName>
    </recommendedName>
</protein>
<dbReference type="Pfam" id="PF05922">
    <property type="entry name" value="Inhibitor_I9"/>
    <property type="match status" value="1"/>
</dbReference>
<organism evidence="3 4">
    <name type="scientific">Rhizoctonia solani</name>
    <dbReference type="NCBI Taxonomy" id="456999"/>
    <lineage>
        <taxon>Eukaryota</taxon>
        <taxon>Fungi</taxon>
        <taxon>Dikarya</taxon>
        <taxon>Basidiomycota</taxon>
        <taxon>Agaricomycotina</taxon>
        <taxon>Agaricomycetes</taxon>
        <taxon>Cantharellales</taxon>
        <taxon>Ceratobasidiaceae</taxon>
        <taxon>Rhizoctonia</taxon>
    </lineage>
</organism>
<dbReference type="InterPro" id="IPR037045">
    <property type="entry name" value="S8pro/Inhibitor_I9_sf"/>
</dbReference>
<comment type="caution">
    <text evidence="3">The sequence shown here is derived from an EMBL/GenBank/DDBJ whole genome shotgun (WGS) entry which is preliminary data.</text>
</comment>
<feature type="domain" description="Inhibitor I9" evidence="1">
    <location>
        <begin position="18"/>
        <end position="87"/>
    </location>
</feature>
<evidence type="ECO:0000313" key="4">
    <source>
        <dbReference type="Proteomes" id="UP000663827"/>
    </source>
</evidence>
<evidence type="ECO:0000259" key="1">
    <source>
        <dbReference type="Pfam" id="PF05922"/>
    </source>
</evidence>
<dbReference type="SUPFAM" id="SSF54897">
    <property type="entry name" value="Protease propeptides/inhibitors"/>
    <property type="match status" value="1"/>
</dbReference>
<dbReference type="EMBL" id="CAJMWZ010000551">
    <property type="protein sequence ID" value="CAE6421321.1"/>
    <property type="molecule type" value="Genomic_DNA"/>
</dbReference>
<evidence type="ECO:0000313" key="2">
    <source>
        <dbReference type="EMBL" id="CAE6421321.1"/>
    </source>
</evidence>